<dbReference type="AlphaFoldDB" id="A0A9I9DTF2"/>
<evidence type="ECO:0000256" key="1">
    <source>
        <dbReference type="SAM" id="MobiDB-lite"/>
    </source>
</evidence>
<dbReference type="EnsemblPlants" id="MELO3C023539.2.1">
    <property type="protein sequence ID" value="MELO3C023539.2.1"/>
    <property type="gene ID" value="MELO3C023539.2"/>
</dbReference>
<protein>
    <submittedName>
        <fullName evidence="2">Uncharacterized protein</fullName>
    </submittedName>
</protein>
<proteinExistence type="predicted"/>
<feature type="region of interest" description="Disordered" evidence="1">
    <location>
        <begin position="1"/>
        <end position="25"/>
    </location>
</feature>
<sequence>GSNIHQSKASSVRSLSSQPKKANSVSISSHHFIINGNEEDRLRCSFRRCCRQRRGGCRRVYLSRRRPRAEQRRLRSSPRSRCLSCFLCCCLLLELKPPLERERLIYFKFQILCFMFIFL</sequence>
<accession>A0A9I9DTF2</accession>
<name>A0A9I9DTF2_CUCME</name>
<evidence type="ECO:0000313" key="2">
    <source>
        <dbReference type="EnsemblPlants" id="MELO3C023539.2.1"/>
    </source>
</evidence>
<reference evidence="2" key="1">
    <citation type="submission" date="2023-03" db="UniProtKB">
        <authorList>
            <consortium name="EnsemblPlants"/>
        </authorList>
    </citation>
    <scope>IDENTIFICATION</scope>
</reference>
<dbReference type="Gramene" id="MELO3C023539.2.1">
    <property type="protein sequence ID" value="MELO3C023539.2.1"/>
    <property type="gene ID" value="MELO3C023539.2"/>
</dbReference>
<organism evidence="2">
    <name type="scientific">Cucumis melo</name>
    <name type="common">Muskmelon</name>
    <dbReference type="NCBI Taxonomy" id="3656"/>
    <lineage>
        <taxon>Eukaryota</taxon>
        <taxon>Viridiplantae</taxon>
        <taxon>Streptophyta</taxon>
        <taxon>Embryophyta</taxon>
        <taxon>Tracheophyta</taxon>
        <taxon>Spermatophyta</taxon>
        <taxon>Magnoliopsida</taxon>
        <taxon>eudicotyledons</taxon>
        <taxon>Gunneridae</taxon>
        <taxon>Pentapetalae</taxon>
        <taxon>rosids</taxon>
        <taxon>fabids</taxon>
        <taxon>Cucurbitales</taxon>
        <taxon>Cucurbitaceae</taxon>
        <taxon>Benincaseae</taxon>
        <taxon>Cucumis</taxon>
    </lineage>
</organism>